<keyword evidence="1" id="KW-1133">Transmembrane helix</keyword>
<gene>
    <name evidence="2" type="ORF">GCM10011328_08350</name>
</gene>
<keyword evidence="1" id="KW-0812">Transmembrane</keyword>
<dbReference type="EMBL" id="BMFZ01000002">
    <property type="protein sequence ID" value="GGA35844.1"/>
    <property type="molecule type" value="Genomic_DNA"/>
</dbReference>
<feature type="transmembrane region" description="Helical" evidence="1">
    <location>
        <begin position="95"/>
        <end position="118"/>
    </location>
</feature>
<keyword evidence="3" id="KW-1185">Reference proteome</keyword>
<dbReference type="InterPro" id="IPR021329">
    <property type="entry name" value="DUF2938"/>
</dbReference>
<feature type="transmembrane region" description="Helical" evidence="1">
    <location>
        <begin position="5"/>
        <end position="25"/>
    </location>
</feature>
<organism evidence="2 3">
    <name type="scientific">Hafnia psychrotolerans</name>
    <dbReference type="NCBI Taxonomy" id="1477018"/>
    <lineage>
        <taxon>Bacteria</taxon>
        <taxon>Pseudomonadati</taxon>
        <taxon>Pseudomonadota</taxon>
        <taxon>Gammaproteobacteria</taxon>
        <taxon>Enterobacterales</taxon>
        <taxon>Hafniaceae</taxon>
        <taxon>Hafnia</taxon>
    </lineage>
</organism>
<proteinExistence type="predicted"/>
<name>A0ABQ1G1W1_9GAMM</name>
<feature type="transmembrane region" description="Helical" evidence="1">
    <location>
        <begin position="139"/>
        <end position="162"/>
    </location>
</feature>
<evidence type="ECO:0000256" key="1">
    <source>
        <dbReference type="SAM" id="Phobius"/>
    </source>
</evidence>
<protein>
    <submittedName>
        <fullName evidence="2">Permease</fullName>
    </submittedName>
</protein>
<accession>A0ABQ1G1W1</accession>
<reference evidence="3" key="1">
    <citation type="journal article" date="2019" name="Int. J. Syst. Evol. Microbiol.">
        <title>The Global Catalogue of Microorganisms (GCM) 10K type strain sequencing project: providing services to taxonomists for standard genome sequencing and annotation.</title>
        <authorList>
            <consortium name="The Broad Institute Genomics Platform"/>
            <consortium name="The Broad Institute Genome Sequencing Center for Infectious Disease"/>
            <person name="Wu L."/>
            <person name="Ma J."/>
        </authorList>
    </citation>
    <scope>NUCLEOTIDE SEQUENCE [LARGE SCALE GENOMIC DNA]</scope>
    <source>
        <strain evidence="3">CGMCC 1.12806</strain>
    </source>
</reference>
<keyword evidence="1" id="KW-0472">Membrane</keyword>
<comment type="caution">
    <text evidence="2">The sequence shown here is derived from an EMBL/GenBank/DDBJ whole genome shotgun (WGS) entry which is preliminary data.</text>
</comment>
<dbReference type="RefSeq" id="WP_188470734.1">
    <property type="nucleotide sequence ID" value="NZ_BMFZ01000002.1"/>
</dbReference>
<feature type="transmembrane region" description="Helical" evidence="1">
    <location>
        <begin position="70"/>
        <end position="89"/>
    </location>
</feature>
<dbReference type="Proteomes" id="UP000627464">
    <property type="component" value="Unassembled WGS sequence"/>
</dbReference>
<sequence>MHNELIFRTFLTGMGATLIMDVWTLFQKHVLSLPALNYALVGRGFLWMWRGKFIHNTIAETPPVCGEKTVGWVIHYFTGIFFAFIPAGLSGANWFWQPSIMVGLLTGILSLVAPLLIMQPSFGFGIAAAKTPHPQRARFLSFLTHLVYGFGLYITVKVIVAWSSM</sequence>
<evidence type="ECO:0000313" key="3">
    <source>
        <dbReference type="Proteomes" id="UP000627464"/>
    </source>
</evidence>
<dbReference type="Pfam" id="PF11158">
    <property type="entry name" value="DUF2938"/>
    <property type="match status" value="1"/>
</dbReference>
<evidence type="ECO:0000313" key="2">
    <source>
        <dbReference type="EMBL" id="GGA35844.1"/>
    </source>
</evidence>